<evidence type="ECO:0000313" key="1">
    <source>
        <dbReference type="EMBL" id="EAX93375.1"/>
    </source>
</evidence>
<reference evidence="1" key="1">
    <citation type="submission" date="2006-10" db="EMBL/GenBank/DDBJ databases">
        <authorList>
            <person name="Amadeo P."/>
            <person name="Zhao Q."/>
            <person name="Wortman J."/>
            <person name="Fraser-Liggett C."/>
            <person name="Carlton J."/>
        </authorList>
    </citation>
    <scope>NUCLEOTIDE SEQUENCE</scope>
    <source>
        <strain evidence="1">G3</strain>
    </source>
</reference>
<evidence type="ECO:0000313" key="2">
    <source>
        <dbReference type="Proteomes" id="UP000001542"/>
    </source>
</evidence>
<reference evidence="1" key="2">
    <citation type="journal article" date="2007" name="Science">
        <title>Draft genome sequence of the sexually transmitted pathogen Trichomonas vaginalis.</title>
        <authorList>
            <person name="Carlton J.M."/>
            <person name="Hirt R.P."/>
            <person name="Silva J.C."/>
            <person name="Delcher A.L."/>
            <person name="Schatz M."/>
            <person name="Zhao Q."/>
            <person name="Wortman J.R."/>
            <person name="Bidwell S.L."/>
            <person name="Alsmark U.C.M."/>
            <person name="Besteiro S."/>
            <person name="Sicheritz-Ponten T."/>
            <person name="Noel C.J."/>
            <person name="Dacks J.B."/>
            <person name="Foster P.G."/>
            <person name="Simillion C."/>
            <person name="Van de Peer Y."/>
            <person name="Miranda-Saavedra D."/>
            <person name="Barton G.J."/>
            <person name="Westrop G.D."/>
            <person name="Mueller S."/>
            <person name="Dessi D."/>
            <person name="Fiori P.L."/>
            <person name="Ren Q."/>
            <person name="Paulsen I."/>
            <person name="Zhang H."/>
            <person name="Bastida-Corcuera F.D."/>
            <person name="Simoes-Barbosa A."/>
            <person name="Brown M.T."/>
            <person name="Hayes R.D."/>
            <person name="Mukherjee M."/>
            <person name="Okumura C.Y."/>
            <person name="Schneider R."/>
            <person name="Smith A.J."/>
            <person name="Vanacova S."/>
            <person name="Villalvazo M."/>
            <person name="Haas B.J."/>
            <person name="Pertea M."/>
            <person name="Feldblyum T.V."/>
            <person name="Utterback T.R."/>
            <person name="Shu C.L."/>
            <person name="Osoegawa K."/>
            <person name="de Jong P.J."/>
            <person name="Hrdy I."/>
            <person name="Horvathova L."/>
            <person name="Zubacova Z."/>
            <person name="Dolezal P."/>
            <person name="Malik S.B."/>
            <person name="Logsdon J.M. Jr."/>
            <person name="Henze K."/>
            <person name="Gupta A."/>
            <person name="Wang C.C."/>
            <person name="Dunne R.L."/>
            <person name="Upcroft J.A."/>
            <person name="Upcroft P."/>
            <person name="White O."/>
            <person name="Salzberg S.L."/>
            <person name="Tang P."/>
            <person name="Chiu C.-H."/>
            <person name="Lee Y.-S."/>
            <person name="Embley T.M."/>
            <person name="Coombs G.H."/>
            <person name="Mottram J.C."/>
            <person name="Tachezy J."/>
            <person name="Fraser-Liggett C.M."/>
            <person name="Johnson P.J."/>
        </authorList>
    </citation>
    <scope>NUCLEOTIDE SEQUENCE [LARGE SCALE GENOMIC DNA]</scope>
    <source>
        <strain evidence="1">G3</strain>
    </source>
</reference>
<sequence>MKGGTVGENITLWFRKSERDVFTPVYTFTYNGTDGIYYHNFKLPYVAAYYKHFWIITNDDEVNSDITYTYSNVKKELRISITTPIQPYYSPNTTVNLEGFAFNFDPGHLVQIKSRLNDGQIILTNQNEIIMDDNYKSNDFIFNITLPELCGNYLYRFYIYDLNTSKGGYTYEIYFKVSLPGAIYDVTNLEDTYSINAFIEVTFTGFQYVRGYLYFQYDNGTINKLDEIINFNGNNVTVTKQVPTKDYKLNIEEHNVTFFVYRVSKGVFSTNLNTANRNKQVTYI</sequence>
<proteinExistence type="predicted"/>
<protein>
    <submittedName>
        <fullName evidence="1">Uncharacterized protein</fullName>
    </submittedName>
</protein>
<accession>A2FNZ5</accession>
<gene>
    <name evidence="1" type="ORF">TVAG_406390</name>
</gene>
<keyword evidence="2" id="KW-1185">Reference proteome</keyword>
<dbReference type="EMBL" id="DS113916">
    <property type="protein sequence ID" value="EAX93375.1"/>
    <property type="molecule type" value="Genomic_DNA"/>
</dbReference>
<dbReference type="InParanoid" id="A2FNZ5"/>
<dbReference type="Proteomes" id="UP000001542">
    <property type="component" value="Unassembled WGS sequence"/>
</dbReference>
<dbReference type="AlphaFoldDB" id="A2FNZ5"/>
<organism evidence="1 2">
    <name type="scientific">Trichomonas vaginalis (strain ATCC PRA-98 / G3)</name>
    <dbReference type="NCBI Taxonomy" id="412133"/>
    <lineage>
        <taxon>Eukaryota</taxon>
        <taxon>Metamonada</taxon>
        <taxon>Parabasalia</taxon>
        <taxon>Trichomonadida</taxon>
        <taxon>Trichomonadidae</taxon>
        <taxon>Trichomonas</taxon>
    </lineage>
</organism>
<dbReference type="VEuPathDB" id="TrichDB:TVAG_406390"/>
<name>A2FNZ5_TRIV3</name>